<evidence type="ECO:0000256" key="1">
    <source>
        <dbReference type="SAM" id="MobiDB-lite"/>
    </source>
</evidence>
<sequence>MNDYGSSPQKKNSAVFDLQSTNVTIDAFLAALSTQYPEAIRARDRACTVGITLENFTLFGTATLSAESSVYRVSLDKLPILRPGELSPLLQEVFSQYGKVLHVGLYLDPKTKLFFGKGYVMLDVADNESKVYRSLTHEISLGHHRVILATWRGIEKHCFYCHKPGHTKSGCQRLQRQKIKSCYACKSLEHLVRDCPKIGSPNVGEKRARTESHVNPADIAQSVITSQPSDLNGTKTNKIDLTTAASKYATITPVASNVGGTISTNPSPEQTVDSHTDIEIDDIDDSDYVPPEESEGSSDDSQDEEENDKMLIDSQEVEDLQHEGNTQGDSTPYPREGAVVVHSSSGDSGNISEPLL</sequence>
<feature type="region of interest" description="Disordered" evidence="1">
    <location>
        <begin position="281"/>
        <end position="356"/>
    </location>
</feature>
<organism evidence="3 4">
    <name type="scientific">Rhizopus oryzae</name>
    <name type="common">Mucormycosis agent</name>
    <name type="synonym">Rhizopus arrhizus var. delemar</name>
    <dbReference type="NCBI Taxonomy" id="64495"/>
    <lineage>
        <taxon>Eukaryota</taxon>
        <taxon>Fungi</taxon>
        <taxon>Fungi incertae sedis</taxon>
        <taxon>Mucoromycota</taxon>
        <taxon>Mucoromycotina</taxon>
        <taxon>Mucoromycetes</taxon>
        <taxon>Mucorales</taxon>
        <taxon>Mucorineae</taxon>
        <taxon>Rhizopodaceae</taxon>
        <taxon>Rhizopus</taxon>
    </lineage>
</organism>
<dbReference type="InterPro" id="IPR036875">
    <property type="entry name" value="Znf_CCHC_sf"/>
</dbReference>
<dbReference type="GO" id="GO:0003676">
    <property type="term" value="F:nucleic acid binding"/>
    <property type="evidence" value="ECO:0007669"/>
    <property type="project" value="InterPro"/>
</dbReference>
<comment type="caution">
    <text evidence="3">The sequence shown here is derived from an EMBL/GenBank/DDBJ whole genome shotgun (WGS) entry which is preliminary data.</text>
</comment>
<dbReference type="EMBL" id="JAANIT010004311">
    <property type="protein sequence ID" value="KAG1532782.1"/>
    <property type="molecule type" value="Genomic_DNA"/>
</dbReference>
<gene>
    <name evidence="3" type="ORF">G6F51_012941</name>
</gene>
<dbReference type="AlphaFoldDB" id="A0A9P6XV22"/>
<dbReference type="InterPro" id="IPR001878">
    <property type="entry name" value="Znf_CCHC"/>
</dbReference>
<evidence type="ECO:0000259" key="2">
    <source>
        <dbReference type="SMART" id="SM00343"/>
    </source>
</evidence>
<name>A0A9P6XV22_RHIOR</name>
<protein>
    <recommendedName>
        <fullName evidence="2">CCHC-type domain-containing protein</fullName>
    </recommendedName>
</protein>
<accession>A0A9P6XV22</accession>
<evidence type="ECO:0000313" key="4">
    <source>
        <dbReference type="Proteomes" id="UP000717996"/>
    </source>
</evidence>
<dbReference type="Proteomes" id="UP000717996">
    <property type="component" value="Unassembled WGS sequence"/>
</dbReference>
<feature type="compositionally biased region" description="Polar residues" evidence="1">
    <location>
        <begin position="342"/>
        <end position="356"/>
    </location>
</feature>
<feature type="domain" description="CCHC-type" evidence="2">
    <location>
        <begin position="157"/>
        <end position="173"/>
    </location>
</feature>
<dbReference type="GO" id="GO:0008270">
    <property type="term" value="F:zinc ion binding"/>
    <property type="evidence" value="ECO:0007669"/>
    <property type="project" value="InterPro"/>
</dbReference>
<dbReference type="Pfam" id="PF00098">
    <property type="entry name" value="zf-CCHC"/>
    <property type="match status" value="1"/>
</dbReference>
<dbReference type="SMART" id="SM00343">
    <property type="entry name" value="ZnF_C2HC"/>
    <property type="match status" value="2"/>
</dbReference>
<evidence type="ECO:0000313" key="3">
    <source>
        <dbReference type="EMBL" id="KAG1532782.1"/>
    </source>
</evidence>
<feature type="domain" description="CCHC-type" evidence="2">
    <location>
        <begin position="181"/>
        <end position="197"/>
    </location>
</feature>
<dbReference type="Gene3D" id="4.10.60.10">
    <property type="entry name" value="Zinc finger, CCHC-type"/>
    <property type="match status" value="1"/>
</dbReference>
<proteinExistence type="predicted"/>
<dbReference type="SUPFAM" id="SSF57756">
    <property type="entry name" value="Retrovirus zinc finger-like domains"/>
    <property type="match status" value="1"/>
</dbReference>
<feature type="compositionally biased region" description="Acidic residues" evidence="1">
    <location>
        <begin position="281"/>
        <end position="307"/>
    </location>
</feature>
<reference evidence="3" key="1">
    <citation type="journal article" date="2020" name="Microb. Genom.">
        <title>Genetic diversity of clinical and environmental Mucorales isolates obtained from an investigation of mucormycosis cases among solid organ transplant recipients.</title>
        <authorList>
            <person name="Nguyen M.H."/>
            <person name="Kaul D."/>
            <person name="Muto C."/>
            <person name="Cheng S.J."/>
            <person name="Richter R.A."/>
            <person name="Bruno V.M."/>
            <person name="Liu G."/>
            <person name="Beyhan S."/>
            <person name="Sundermann A.J."/>
            <person name="Mounaud S."/>
            <person name="Pasculle A.W."/>
            <person name="Nierman W.C."/>
            <person name="Driscoll E."/>
            <person name="Cumbie R."/>
            <person name="Clancy C.J."/>
            <person name="Dupont C.L."/>
        </authorList>
    </citation>
    <scope>NUCLEOTIDE SEQUENCE</scope>
    <source>
        <strain evidence="3">GL16</strain>
    </source>
</reference>